<feature type="repeat" description="PPR" evidence="3">
    <location>
        <begin position="374"/>
        <end position="408"/>
    </location>
</feature>
<feature type="repeat" description="PPR" evidence="3">
    <location>
        <begin position="584"/>
        <end position="618"/>
    </location>
</feature>
<dbReference type="PANTHER" id="PTHR47938:SF23">
    <property type="entry name" value="PENTACOTRIPEPTIDE-REPEAT REGION OF PRORP DOMAIN-CONTAINING PROTEIN"/>
    <property type="match status" value="1"/>
</dbReference>
<feature type="repeat" description="PPR" evidence="3">
    <location>
        <begin position="269"/>
        <end position="303"/>
    </location>
</feature>
<protein>
    <recommendedName>
        <fullName evidence="6">Pentacotripeptide-repeat region of PRORP domain-containing protein</fullName>
    </recommendedName>
</protein>
<dbReference type="Pfam" id="PF13812">
    <property type="entry name" value="PPR_3"/>
    <property type="match status" value="1"/>
</dbReference>
<dbReference type="eggNOG" id="KOG4197">
    <property type="taxonomic scope" value="Eukaryota"/>
</dbReference>
<dbReference type="InterPro" id="IPR011990">
    <property type="entry name" value="TPR-like_helical_dom_sf"/>
</dbReference>
<feature type="repeat" description="PPR" evidence="3">
    <location>
        <begin position="654"/>
        <end position="688"/>
    </location>
</feature>
<organism evidence="4 5">
    <name type="scientific">Prunus persica</name>
    <name type="common">Peach</name>
    <name type="synonym">Amygdalus persica</name>
    <dbReference type="NCBI Taxonomy" id="3760"/>
    <lineage>
        <taxon>Eukaryota</taxon>
        <taxon>Viridiplantae</taxon>
        <taxon>Streptophyta</taxon>
        <taxon>Embryophyta</taxon>
        <taxon>Tracheophyta</taxon>
        <taxon>Spermatophyta</taxon>
        <taxon>Magnoliopsida</taxon>
        <taxon>eudicotyledons</taxon>
        <taxon>Gunneridae</taxon>
        <taxon>Pentapetalae</taxon>
        <taxon>rosids</taxon>
        <taxon>fabids</taxon>
        <taxon>Rosales</taxon>
        <taxon>Rosaceae</taxon>
        <taxon>Amygdaloideae</taxon>
        <taxon>Amygdaleae</taxon>
        <taxon>Prunus</taxon>
    </lineage>
</organism>
<evidence type="ECO:0000313" key="5">
    <source>
        <dbReference type="Proteomes" id="UP000006882"/>
    </source>
</evidence>
<feature type="repeat" description="PPR" evidence="3">
    <location>
        <begin position="444"/>
        <end position="478"/>
    </location>
</feature>
<dbReference type="Pfam" id="PF01535">
    <property type="entry name" value="PPR"/>
    <property type="match status" value="3"/>
</dbReference>
<dbReference type="Proteomes" id="UP000006882">
    <property type="component" value="Chromosome G8"/>
</dbReference>
<dbReference type="STRING" id="3760.A0A251N0A9"/>
<feature type="repeat" description="PPR" evidence="3">
    <location>
        <begin position="304"/>
        <end position="338"/>
    </location>
</feature>
<feature type="repeat" description="PPR" evidence="3">
    <location>
        <begin position="339"/>
        <end position="373"/>
    </location>
</feature>
<keyword evidence="5" id="KW-1185">Reference proteome</keyword>
<evidence type="ECO:0000313" key="4">
    <source>
        <dbReference type="EMBL" id="ONH92790.1"/>
    </source>
</evidence>
<feature type="repeat" description="PPR" evidence="3">
    <location>
        <begin position="514"/>
        <end position="548"/>
    </location>
</feature>
<dbReference type="EMBL" id="CM007658">
    <property type="protein sequence ID" value="ONH92790.1"/>
    <property type="molecule type" value="Genomic_DNA"/>
</dbReference>
<reference evidence="4 5" key="1">
    <citation type="journal article" date="2013" name="Nat. Genet.">
        <title>The high-quality draft genome of peach (Prunus persica) identifies unique patterns of genetic diversity, domestication and genome evolution.</title>
        <authorList>
            <consortium name="International Peach Genome Initiative"/>
            <person name="Verde I."/>
            <person name="Abbott A.G."/>
            <person name="Scalabrin S."/>
            <person name="Jung S."/>
            <person name="Shu S."/>
            <person name="Marroni F."/>
            <person name="Zhebentyayeva T."/>
            <person name="Dettori M.T."/>
            <person name="Grimwood J."/>
            <person name="Cattonaro F."/>
            <person name="Zuccolo A."/>
            <person name="Rossini L."/>
            <person name="Jenkins J."/>
            <person name="Vendramin E."/>
            <person name="Meisel L.A."/>
            <person name="Decroocq V."/>
            <person name="Sosinski B."/>
            <person name="Prochnik S."/>
            <person name="Mitros T."/>
            <person name="Policriti A."/>
            <person name="Cipriani G."/>
            <person name="Dondini L."/>
            <person name="Ficklin S."/>
            <person name="Goodstein D.M."/>
            <person name="Xuan P."/>
            <person name="Del Fabbro C."/>
            <person name="Aramini V."/>
            <person name="Copetti D."/>
            <person name="Gonzalez S."/>
            <person name="Horner D.S."/>
            <person name="Falchi R."/>
            <person name="Lucas S."/>
            <person name="Mica E."/>
            <person name="Maldonado J."/>
            <person name="Lazzari B."/>
            <person name="Bielenberg D."/>
            <person name="Pirona R."/>
            <person name="Miculan M."/>
            <person name="Barakat A."/>
            <person name="Testolin R."/>
            <person name="Stella A."/>
            <person name="Tartarini S."/>
            <person name="Tonutti P."/>
            <person name="Arus P."/>
            <person name="Orellana A."/>
            <person name="Wells C."/>
            <person name="Main D."/>
            <person name="Vizzotto G."/>
            <person name="Silva H."/>
            <person name="Salamini F."/>
            <person name="Schmutz J."/>
            <person name="Morgante M."/>
            <person name="Rokhsar D.S."/>
        </authorList>
    </citation>
    <scope>NUCLEOTIDE SEQUENCE [LARGE SCALE GENOMIC DNA]</scope>
    <source>
        <strain evidence="5">cv. Nemared</strain>
    </source>
</reference>
<evidence type="ECO:0008006" key="6">
    <source>
        <dbReference type="Google" id="ProtNLM"/>
    </source>
</evidence>
<dbReference type="SMR" id="A0A251N0A9"/>
<dbReference type="InterPro" id="IPR002885">
    <property type="entry name" value="PPR_rpt"/>
</dbReference>
<accession>A0A251N0A9</accession>
<comment type="similarity">
    <text evidence="1">Belongs to the PPR family. P subfamily.</text>
</comment>
<dbReference type="Gramene" id="ONH92790">
    <property type="protein sequence ID" value="ONH92790"/>
    <property type="gene ID" value="PRUPE_8G196100"/>
</dbReference>
<gene>
    <name evidence="4" type="ORF">PRUPE_8G196100</name>
</gene>
<evidence type="ECO:0000256" key="3">
    <source>
        <dbReference type="PROSITE-ProRule" id="PRU00708"/>
    </source>
</evidence>
<dbReference type="AlphaFoldDB" id="A0A251N0A9"/>
<dbReference type="Gene3D" id="1.25.40.10">
    <property type="entry name" value="Tetratricopeptide repeat domain"/>
    <property type="match status" value="7"/>
</dbReference>
<dbReference type="NCBIfam" id="TIGR00756">
    <property type="entry name" value="PPR"/>
    <property type="match status" value="10"/>
</dbReference>
<dbReference type="GO" id="GO:0003729">
    <property type="term" value="F:mRNA binding"/>
    <property type="evidence" value="ECO:0000318"/>
    <property type="project" value="GO_Central"/>
</dbReference>
<dbReference type="Pfam" id="PF13041">
    <property type="entry name" value="PPR_2"/>
    <property type="match status" value="5"/>
</dbReference>
<proteinExistence type="inferred from homology"/>
<evidence type="ECO:0000256" key="1">
    <source>
        <dbReference type="ARBA" id="ARBA00007626"/>
    </source>
</evidence>
<keyword evidence="2" id="KW-0677">Repeat</keyword>
<sequence length="903" mass="101093">MLVRTNKVLNVLLRAPYLFELPPSLSSVSYQSSRSQAIPESLDDTTSRVSAFLKQPNWERNNLLKSLVSHMAPYAATKVLQLHGNDIELGVRFFKWVCKHSTYCYDFDNRILLLNLMVSSSNLYVIAQKAIILLIKEFSNSEPEILKLMEALDNMRKIGFWLSYPCYSSLLMSLASLDLGFLSFLVYKRMVDNGFLLGVIDYRTIINALCKNGFVQSAEMFLCMVLKLGFQLDTHICTSLVLGNCRECNLREASRVFDIMSKGGSCGPNSVTYSILIHGYCQIGKLDEAFHLKKEMSEKGCQPTTRTYTVLIKALCDIGSTDKALGLLDEMVSKGCKPNVHTYTILIDRLCREGKIEEANAMFRKMLKGGLFPGTVTYNALINGYCKEGRVIPAFELLGVMEKRQCKPNIRTYNELMEGLCKVYKTYKAMFLLKRVVDNGLLPNRVTYNILIDGFCREGQLGLAFETFKSMSSCGLEPDCFSFTALIDGFCKQGRPGHAISILGSMVKKGISPDEVTMTALIDGYCKIGEIGNASMLFGNLVEKRTLTTAHTFNCFLDVLSKDDKVLATQAMLGKMLKYGSVPSVVTYTILVNALCQTGEITCALKMLDLMRQTSCPPNVYTYTVVINGLCQNGRVEEAEILLFSMSDFGIPPNHITYTVLIKALVNVGRLDHAYEILRVMVQKGYQPSTRIYSALLAGSVLSSEAKEEARSVSSSNFVDAGTLPSRDTNDNCISRHVFRNMEIEHAFRLEEKITRCGGSATDLYNFVVMGLCREARVAEADQITKDLLKRGLLPEKAVCALINSYCKERQYDHCLDFMKTILNHGFVPSVSSYCSVIQGLDSEGRAEQGEELFSDLLRHNDIKEKAAVLPYLEILVKKEEPEHCLDILKLIEQMGCRERPII</sequence>
<dbReference type="Pfam" id="PF12854">
    <property type="entry name" value="PPR_1"/>
    <property type="match status" value="1"/>
</dbReference>
<feature type="repeat" description="PPR" evidence="3">
    <location>
        <begin position="761"/>
        <end position="795"/>
    </location>
</feature>
<feature type="repeat" description="PPR" evidence="3">
    <location>
        <begin position="409"/>
        <end position="443"/>
    </location>
</feature>
<dbReference type="PROSITE" id="PS51375">
    <property type="entry name" value="PPR"/>
    <property type="match status" value="12"/>
</dbReference>
<dbReference type="OrthoDB" id="185373at2759"/>
<feature type="repeat" description="PPR" evidence="3">
    <location>
        <begin position="479"/>
        <end position="513"/>
    </location>
</feature>
<name>A0A251N0A9_PRUPE</name>
<dbReference type="PANTHER" id="PTHR47938">
    <property type="entry name" value="RESPIRATORY COMPLEX I CHAPERONE (CIA84), PUTATIVE (AFU_ORTHOLOGUE AFUA_2G06020)-RELATED"/>
    <property type="match status" value="1"/>
</dbReference>
<feature type="repeat" description="PPR" evidence="3">
    <location>
        <begin position="619"/>
        <end position="653"/>
    </location>
</feature>
<evidence type="ECO:0000256" key="2">
    <source>
        <dbReference type="ARBA" id="ARBA00022737"/>
    </source>
</evidence>